<reference evidence="1 2" key="1">
    <citation type="submission" date="2019-08" db="EMBL/GenBank/DDBJ databases">
        <authorList>
            <person name="Peeters C."/>
        </authorList>
    </citation>
    <scope>NUCLEOTIDE SEQUENCE [LARGE SCALE GENOMIC DNA]</scope>
    <source>
        <strain evidence="1 2">LMG 31012</strain>
    </source>
</reference>
<organism evidence="1 2">
    <name type="scientific">Pandoraea eparura</name>
    <dbReference type="NCBI Taxonomy" id="2508291"/>
    <lineage>
        <taxon>Bacteria</taxon>
        <taxon>Pseudomonadati</taxon>
        <taxon>Pseudomonadota</taxon>
        <taxon>Betaproteobacteria</taxon>
        <taxon>Burkholderiales</taxon>
        <taxon>Burkholderiaceae</taxon>
        <taxon>Pandoraea</taxon>
    </lineage>
</organism>
<evidence type="ECO:0000313" key="1">
    <source>
        <dbReference type="EMBL" id="VVE25392.1"/>
    </source>
</evidence>
<protein>
    <submittedName>
        <fullName evidence="1">Uncharacterized protein</fullName>
    </submittedName>
</protein>
<sequence>MSETHTFSYQRHSIAIAIRLNGDRVDVSVRIEQIPHAGASGAGALHAWTMSETGSPNDIREAALARAMRIVDGMVRGARSNAA</sequence>
<evidence type="ECO:0000313" key="2">
    <source>
        <dbReference type="Proteomes" id="UP000400981"/>
    </source>
</evidence>
<accession>A0A5E4WKR8</accession>
<dbReference type="EMBL" id="CABPSH010000009">
    <property type="protein sequence ID" value="VVE25392.1"/>
    <property type="molecule type" value="Genomic_DNA"/>
</dbReference>
<keyword evidence="2" id="KW-1185">Reference proteome</keyword>
<name>A0A5E4WKR8_9BURK</name>
<gene>
    <name evidence="1" type="ORF">PEP31012_03373</name>
</gene>
<dbReference type="Proteomes" id="UP000400981">
    <property type="component" value="Unassembled WGS sequence"/>
</dbReference>
<dbReference type="AlphaFoldDB" id="A0A5E4WKR8"/>
<proteinExistence type="predicted"/>